<reference evidence="3 4" key="1">
    <citation type="submission" date="2021-06" db="EMBL/GenBank/DDBJ databases">
        <title>Actinomycetes sequencing.</title>
        <authorList>
            <person name="Shan Q."/>
        </authorList>
    </citation>
    <scope>NUCLEOTIDE SEQUENCE [LARGE SCALE GENOMIC DNA]</scope>
    <source>
        <strain evidence="3 4">NEAU-G5</strain>
    </source>
</reference>
<gene>
    <name evidence="3" type="ORF">KO481_34845</name>
</gene>
<dbReference type="Gene3D" id="3.40.50.720">
    <property type="entry name" value="NAD(P)-binding Rossmann-like Domain"/>
    <property type="match status" value="1"/>
</dbReference>
<organism evidence="3 4">
    <name type="scientific">Nocardia albiluteola</name>
    <dbReference type="NCBI Taxonomy" id="2842303"/>
    <lineage>
        <taxon>Bacteria</taxon>
        <taxon>Bacillati</taxon>
        <taxon>Actinomycetota</taxon>
        <taxon>Actinomycetes</taxon>
        <taxon>Mycobacteriales</taxon>
        <taxon>Nocardiaceae</taxon>
        <taxon>Nocardia</taxon>
    </lineage>
</organism>
<dbReference type="PRINTS" id="PR00081">
    <property type="entry name" value="GDHRDH"/>
</dbReference>
<sequence length="322" mass="35273">MATRWSEREVPDQDGRTAVITGANSGLGFETARILARRNMVVVLACRDIGKADEARDRILAEAPTASVRTLGLDLCSQASVRRAAVRIMRDHARVDLLINNAGAVIRRREVTEDGFEKTLATNHLGAFAFTGQIMERLLNTPGSRVVTVSSVGHKRGVMNFDDLHFAHGYRFNHAYFQSKLANLLFTYELQRRLAAVGAPTIAVAAHPGNARTAFGADQLPIRIFTSPRLRLLTWWMLQDSTTAALSIVRAAVDPAATGGQYYGPDGRNEWTGHPVQVQSIPQSHDANAQQRLWELSEQMTGVSYPLGDRPTAPGAHHATAM</sequence>
<name>A0ABS6B8R3_9NOCA</name>
<dbReference type="NCBIfam" id="NF004846">
    <property type="entry name" value="PRK06197.1"/>
    <property type="match status" value="1"/>
</dbReference>
<dbReference type="InterPro" id="IPR002347">
    <property type="entry name" value="SDR_fam"/>
</dbReference>
<comment type="caution">
    <text evidence="3">The sequence shown here is derived from an EMBL/GenBank/DDBJ whole genome shotgun (WGS) entry which is preliminary data.</text>
</comment>
<proteinExistence type="inferred from homology"/>
<keyword evidence="4" id="KW-1185">Reference proteome</keyword>
<dbReference type="SUPFAM" id="SSF51735">
    <property type="entry name" value="NAD(P)-binding Rossmann-fold domains"/>
    <property type="match status" value="1"/>
</dbReference>
<dbReference type="InterPro" id="IPR036291">
    <property type="entry name" value="NAD(P)-bd_dom_sf"/>
</dbReference>
<dbReference type="Proteomes" id="UP000733379">
    <property type="component" value="Unassembled WGS sequence"/>
</dbReference>
<evidence type="ECO:0000313" key="3">
    <source>
        <dbReference type="EMBL" id="MBU3066682.1"/>
    </source>
</evidence>
<dbReference type="PRINTS" id="PR00080">
    <property type="entry name" value="SDRFAMILY"/>
</dbReference>
<dbReference type="PANTHER" id="PTHR43157">
    <property type="entry name" value="PHOSPHATIDYLINOSITOL-GLYCAN BIOSYNTHESIS CLASS F PROTEIN-RELATED"/>
    <property type="match status" value="1"/>
</dbReference>
<dbReference type="CDD" id="cd05327">
    <property type="entry name" value="retinol-DH_like_SDR_c_like"/>
    <property type="match status" value="1"/>
</dbReference>
<dbReference type="Pfam" id="PF00106">
    <property type="entry name" value="adh_short"/>
    <property type="match status" value="1"/>
</dbReference>
<evidence type="ECO:0000313" key="4">
    <source>
        <dbReference type="Proteomes" id="UP000733379"/>
    </source>
</evidence>
<evidence type="ECO:0000256" key="1">
    <source>
        <dbReference type="ARBA" id="ARBA00023002"/>
    </source>
</evidence>
<dbReference type="RefSeq" id="WP_215922751.1">
    <property type="nucleotide sequence ID" value="NZ_JAHKNI010000015.1"/>
</dbReference>
<comment type="similarity">
    <text evidence="2">Belongs to the short-chain dehydrogenases/reductases (SDR) family.</text>
</comment>
<dbReference type="PANTHER" id="PTHR43157:SF31">
    <property type="entry name" value="PHOSPHATIDYLINOSITOL-GLYCAN BIOSYNTHESIS CLASS F PROTEIN"/>
    <property type="match status" value="1"/>
</dbReference>
<accession>A0ABS6B8R3</accession>
<evidence type="ECO:0000256" key="2">
    <source>
        <dbReference type="RuleBase" id="RU000363"/>
    </source>
</evidence>
<protein>
    <submittedName>
        <fullName evidence="3">SDR family NAD(P)-dependent oxidoreductase</fullName>
    </submittedName>
</protein>
<dbReference type="EMBL" id="JAHKNI010000015">
    <property type="protein sequence ID" value="MBU3066682.1"/>
    <property type="molecule type" value="Genomic_DNA"/>
</dbReference>
<keyword evidence="1" id="KW-0560">Oxidoreductase</keyword>